<dbReference type="Proteomes" id="UP001168146">
    <property type="component" value="Unassembled WGS sequence"/>
</dbReference>
<feature type="domain" description="Glucose-methanol-choline oxidoreductase N-terminal" evidence="6">
    <location>
        <begin position="339"/>
        <end position="353"/>
    </location>
</feature>
<keyword evidence="5" id="KW-0732">Signal</keyword>
<name>A0AAN6L0A5_9PEZI</name>
<reference evidence="7" key="1">
    <citation type="submission" date="2021-12" db="EMBL/GenBank/DDBJ databases">
        <title>Black yeast isolated from Biological Soil Crust.</title>
        <authorList>
            <person name="Kurbessoian T."/>
        </authorList>
    </citation>
    <scope>NUCLEOTIDE SEQUENCE</scope>
    <source>
        <strain evidence="7">CCFEE 5208</strain>
    </source>
</reference>
<dbReference type="SUPFAM" id="SSF54373">
    <property type="entry name" value="FAD-linked reductases, C-terminal domain"/>
    <property type="match status" value="1"/>
</dbReference>
<evidence type="ECO:0000313" key="9">
    <source>
        <dbReference type="Proteomes" id="UP001175353"/>
    </source>
</evidence>
<dbReference type="InterPro" id="IPR000172">
    <property type="entry name" value="GMC_OxRdtase_N"/>
</dbReference>
<proteinExistence type="inferred from homology"/>
<feature type="active site" description="Proton acceptor" evidence="3">
    <location>
        <position position="668"/>
    </location>
</feature>
<reference evidence="8" key="2">
    <citation type="submission" date="2023-06" db="EMBL/GenBank/DDBJ databases">
        <title>Black Yeasts Isolated from many extreme environments.</title>
        <authorList>
            <person name="Coleine C."/>
            <person name="Stajich J.E."/>
            <person name="Selbmann L."/>
        </authorList>
    </citation>
    <scope>NUCLEOTIDE SEQUENCE</scope>
    <source>
        <strain evidence="8">CCFEE 5200</strain>
    </source>
</reference>
<evidence type="ECO:0000256" key="1">
    <source>
        <dbReference type="ARBA" id="ARBA00010790"/>
    </source>
</evidence>
<comment type="caution">
    <text evidence="8">The sequence shown here is derived from an EMBL/GenBank/DDBJ whole genome shotgun (WGS) entry which is preliminary data.</text>
</comment>
<dbReference type="EMBL" id="JASUXU010000037">
    <property type="protein sequence ID" value="KAK0318279.1"/>
    <property type="molecule type" value="Genomic_DNA"/>
</dbReference>
<dbReference type="EMBL" id="JAUJLE010000010">
    <property type="protein sequence ID" value="KAK1011001.1"/>
    <property type="molecule type" value="Genomic_DNA"/>
</dbReference>
<feature type="chain" id="PRO_5044710483" description="Glucose-methanol-choline oxidoreductase N-terminal domain-containing protein" evidence="5">
    <location>
        <begin position="30"/>
        <end position="691"/>
    </location>
</feature>
<evidence type="ECO:0000256" key="4">
    <source>
        <dbReference type="PIRSR" id="PIRSR000137-2"/>
    </source>
</evidence>
<keyword evidence="4" id="KW-0285">Flavoprotein</keyword>
<feature type="active site" description="Proton donor" evidence="3">
    <location>
        <position position="624"/>
    </location>
</feature>
<evidence type="ECO:0000259" key="6">
    <source>
        <dbReference type="PROSITE" id="PS00624"/>
    </source>
</evidence>
<dbReference type="Gene3D" id="3.50.50.60">
    <property type="entry name" value="FAD/NAD(P)-binding domain"/>
    <property type="match status" value="2"/>
</dbReference>
<feature type="signal peptide" evidence="5">
    <location>
        <begin position="1"/>
        <end position="29"/>
    </location>
</feature>
<evidence type="ECO:0000256" key="2">
    <source>
        <dbReference type="ARBA" id="ARBA00023180"/>
    </source>
</evidence>
<dbReference type="PANTHER" id="PTHR11552">
    <property type="entry name" value="GLUCOSE-METHANOL-CHOLINE GMC OXIDOREDUCTASE"/>
    <property type="match status" value="1"/>
</dbReference>
<organism evidence="8 9">
    <name type="scientific">Friedmanniomyces endolithicus</name>
    <dbReference type="NCBI Taxonomy" id="329885"/>
    <lineage>
        <taxon>Eukaryota</taxon>
        <taxon>Fungi</taxon>
        <taxon>Dikarya</taxon>
        <taxon>Ascomycota</taxon>
        <taxon>Pezizomycotina</taxon>
        <taxon>Dothideomycetes</taxon>
        <taxon>Dothideomycetidae</taxon>
        <taxon>Mycosphaerellales</taxon>
        <taxon>Teratosphaeriaceae</taxon>
        <taxon>Friedmanniomyces</taxon>
    </lineage>
</organism>
<comment type="cofactor">
    <cofactor evidence="4">
        <name>FAD</name>
        <dbReference type="ChEBI" id="CHEBI:57692"/>
    </cofactor>
</comment>
<dbReference type="InterPro" id="IPR036188">
    <property type="entry name" value="FAD/NAD-bd_sf"/>
</dbReference>
<sequence length="691" mass="74197">MRQSSHHARPSRRLVCLGSLLLLLPSAGAVDFALNQQYPNGKPLVSSSFGVPGNNATFDYVVVGGGTAGLALSTRLSAVGLSVAVIEAGGFYETDNSNLSVVPAYATFFTGSDPTNFQPLVDWGISTTPQSGSANRSIHYARGKTLGGSSARNYYLYQRATVGSLQKWADDVEDQSYTWQNLLPYYKKAVYFTPPNETRYDINSSNPYDAAAFEPSGGPVQVSFSNAVDPLGTWFHRAFPKLGMPQLPGFSSGYLVGSGYALQTIDPVTAYRSSSEASYLQTALNNHSAPIVYKNTLAAKILFNGTTAIGVSALTQGTYGTPSVNFTLTARKEVILSAGAFQSPQLLMVSGIGNCTELAEFNISCRVSLPGVGKGLWVSTSTVLAFDEDLRLLLIRPPVLQDHPVVGTIHAVHVSTASAGVNNATLANELIQTYLQFASGPDSIFGPDYYGFEKLPEPYRSSLSNETLAQLATFPADWPEIEWLPNGAYNGYEHNKQTADPKDGKNYGTLLVALVAPLSRGTVTLNSADMWHLPNVDPAWYTAQADKELVLQAFKRSRAVWQVLVDLGVADPVEALPGPSVQTDEQIMQYIGEAMITGTGLYMSATASHVQCRDTDDLLPLVYHASGTNKMGCKNDSMAVVDSNAFVFGTKNLRVVDASAFPLLPPGHPQSTIYAFAEKIADQIVRGILTG</sequence>
<accession>A0AAN6L0A5</accession>
<evidence type="ECO:0000313" key="8">
    <source>
        <dbReference type="EMBL" id="KAK1011001.1"/>
    </source>
</evidence>
<keyword evidence="9" id="KW-1185">Reference proteome</keyword>
<dbReference type="Pfam" id="PF05199">
    <property type="entry name" value="GMC_oxred_C"/>
    <property type="match status" value="1"/>
</dbReference>
<dbReference type="SUPFAM" id="SSF51905">
    <property type="entry name" value="FAD/NAD(P)-binding domain"/>
    <property type="match status" value="1"/>
</dbReference>
<feature type="binding site" evidence="4">
    <location>
        <begin position="669"/>
        <end position="670"/>
    </location>
    <ligand>
        <name>FAD</name>
        <dbReference type="ChEBI" id="CHEBI:57692"/>
    </ligand>
</feature>
<dbReference type="PIRSF" id="PIRSF000137">
    <property type="entry name" value="Alcohol_oxidase"/>
    <property type="match status" value="1"/>
</dbReference>
<keyword evidence="2" id="KW-0325">Glycoprotein</keyword>
<dbReference type="Proteomes" id="UP001175353">
    <property type="component" value="Unassembled WGS sequence"/>
</dbReference>
<dbReference type="InterPro" id="IPR012132">
    <property type="entry name" value="GMC_OxRdtase"/>
</dbReference>
<comment type="similarity">
    <text evidence="1">Belongs to the GMC oxidoreductase family.</text>
</comment>
<keyword evidence="4" id="KW-0274">FAD</keyword>
<evidence type="ECO:0000313" key="7">
    <source>
        <dbReference type="EMBL" id="KAK0318279.1"/>
    </source>
</evidence>
<evidence type="ECO:0000256" key="3">
    <source>
        <dbReference type="PIRSR" id="PIRSR000137-1"/>
    </source>
</evidence>
<gene>
    <name evidence="7" type="ORF">LTR82_010667</name>
    <name evidence="8" type="ORF">LTR91_002285</name>
</gene>
<dbReference type="GO" id="GO:0016614">
    <property type="term" value="F:oxidoreductase activity, acting on CH-OH group of donors"/>
    <property type="evidence" value="ECO:0007669"/>
    <property type="project" value="InterPro"/>
</dbReference>
<dbReference type="GO" id="GO:0044550">
    <property type="term" value="P:secondary metabolite biosynthetic process"/>
    <property type="evidence" value="ECO:0007669"/>
    <property type="project" value="TreeGrafter"/>
</dbReference>
<dbReference type="Pfam" id="PF00732">
    <property type="entry name" value="GMC_oxred_N"/>
    <property type="match status" value="1"/>
</dbReference>
<dbReference type="GO" id="GO:0050660">
    <property type="term" value="F:flavin adenine dinucleotide binding"/>
    <property type="evidence" value="ECO:0007669"/>
    <property type="project" value="InterPro"/>
</dbReference>
<dbReference type="AlphaFoldDB" id="A0AAN6L0A5"/>
<evidence type="ECO:0000256" key="5">
    <source>
        <dbReference type="SAM" id="SignalP"/>
    </source>
</evidence>
<dbReference type="PROSITE" id="PS00624">
    <property type="entry name" value="GMC_OXRED_2"/>
    <property type="match status" value="1"/>
</dbReference>
<protein>
    <recommendedName>
        <fullName evidence="6">Glucose-methanol-choline oxidoreductase N-terminal domain-containing protein</fullName>
    </recommendedName>
</protein>
<dbReference type="PANTHER" id="PTHR11552:SF138">
    <property type="entry name" value="DEHYDROGENASE PKFF-RELATED"/>
    <property type="match status" value="1"/>
</dbReference>
<dbReference type="Gene3D" id="3.30.560.10">
    <property type="entry name" value="Glucose Oxidase, domain 3"/>
    <property type="match status" value="2"/>
</dbReference>
<dbReference type="InterPro" id="IPR007867">
    <property type="entry name" value="GMC_OxRtase_C"/>
</dbReference>